<dbReference type="InterPro" id="IPR013421">
    <property type="entry name" value="CRISPR-assoc_prot_Cas5_HALMA"/>
</dbReference>
<dbReference type="GO" id="GO:0043571">
    <property type="term" value="P:maintenance of CRISPR repeat elements"/>
    <property type="evidence" value="ECO:0007669"/>
    <property type="project" value="InterPro"/>
</dbReference>
<dbReference type="Pfam" id="PF09704">
    <property type="entry name" value="Cas_Cas5d"/>
    <property type="match status" value="1"/>
</dbReference>
<dbReference type="InterPro" id="IPR021124">
    <property type="entry name" value="CRISPR-assoc_prot_Cas5"/>
</dbReference>
<dbReference type="NCBIfam" id="TIGR02593">
    <property type="entry name" value="CRISPR_cas5"/>
    <property type="match status" value="1"/>
</dbReference>
<accession>A0A2J6WGD5</accession>
<organism evidence="2 3">
    <name type="scientific">Calditerrivibrio nitroreducens</name>
    <dbReference type="NCBI Taxonomy" id="477976"/>
    <lineage>
        <taxon>Bacteria</taxon>
        <taxon>Pseudomonadati</taxon>
        <taxon>Deferribacterota</taxon>
        <taxon>Deferribacteres</taxon>
        <taxon>Deferribacterales</taxon>
        <taxon>Calditerrivibrionaceae</taxon>
    </lineage>
</organism>
<protein>
    <submittedName>
        <fullName evidence="2">Type I-B CRISPR-associated protein Cas5</fullName>
    </submittedName>
</protein>
<dbReference type="NCBIfam" id="TIGR02592">
    <property type="entry name" value="cas_Cas5h"/>
    <property type="match status" value="1"/>
</dbReference>
<sequence>MKVLVFDIWGDYGHFRKFYTTSSPLTFSFPPPPTIAGILGAIYGTDKNTNEYLEIFGTNKCMIALRILNPVKKVRMGLNLLETKGTNFCRPMSDGNFAPRIQIRTEFLKDPRFRIYVSHKDDKVFDRLSEIIELHQPYYTVSLGLSELLADFKYVGVYQAEIITSSEAAELSTTVLVDNLIKDGLEIETGKKYFKEKIPMVMNKDRVVGKYDYVVFEPDGKKIKARVKTYYRIENDENIAFF</sequence>
<evidence type="ECO:0000313" key="3">
    <source>
        <dbReference type="Proteomes" id="UP000242881"/>
    </source>
</evidence>
<gene>
    <name evidence="2" type="primary">cas5b</name>
    <name evidence="2" type="ORF">C0187_06995</name>
</gene>
<evidence type="ECO:0000313" key="2">
    <source>
        <dbReference type="EMBL" id="PMP69431.1"/>
    </source>
</evidence>
<proteinExistence type="predicted"/>
<name>A0A2J6WGD5_9BACT</name>
<keyword evidence="1" id="KW-0051">Antiviral defense</keyword>
<dbReference type="RefSeq" id="WP_424604888.1">
    <property type="nucleotide sequence ID" value="NZ_JBNAVA010000002.1"/>
</dbReference>
<comment type="caution">
    <text evidence="2">The sequence shown here is derived from an EMBL/GenBank/DDBJ whole genome shotgun (WGS) entry which is preliminary data.</text>
</comment>
<dbReference type="Proteomes" id="UP000242881">
    <property type="component" value="Unassembled WGS sequence"/>
</dbReference>
<reference evidence="2 3" key="1">
    <citation type="submission" date="2018-01" db="EMBL/GenBank/DDBJ databases">
        <title>Metagenomic assembled genomes from two thermal pools in the Uzon Caldera, Kamchatka, Russia.</title>
        <authorList>
            <person name="Wilkins L."/>
            <person name="Ettinger C."/>
        </authorList>
    </citation>
    <scope>NUCLEOTIDE SEQUENCE [LARGE SCALE GENOMIC DNA]</scope>
    <source>
        <strain evidence="2">ZAV-05</strain>
    </source>
</reference>
<dbReference type="EMBL" id="PNIN01000072">
    <property type="protein sequence ID" value="PMP69431.1"/>
    <property type="molecule type" value="Genomic_DNA"/>
</dbReference>
<dbReference type="InterPro" id="IPR013422">
    <property type="entry name" value="CRISPR-assoc_prot_Cas5_N"/>
</dbReference>
<dbReference type="Gene3D" id="3.30.70.2660">
    <property type="match status" value="1"/>
</dbReference>
<dbReference type="AlphaFoldDB" id="A0A2J6WGD5"/>
<dbReference type="GO" id="GO:0051607">
    <property type="term" value="P:defense response to virus"/>
    <property type="evidence" value="ECO:0007669"/>
    <property type="project" value="UniProtKB-KW"/>
</dbReference>
<evidence type="ECO:0000256" key="1">
    <source>
        <dbReference type="ARBA" id="ARBA00023118"/>
    </source>
</evidence>